<name>A0A2J0JHD5_9BACT</name>
<dbReference type="Pfam" id="PF00849">
    <property type="entry name" value="PseudoU_synth_2"/>
    <property type="match status" value="1"/>
</dbReference>
<dbReference type="InterPro" id="IPR050343">
    <property type="entry name" value="RsuA_PseudoU_synthase"/>
</dbReference>
<organism evidence="6 7">
    <name type="scientific">Candidatus Nomurabacteria bacterium CG10_big_fil_rev_8_21_14_0_10_03_31_7</name>
    <dbReference type="NCBI Taxonomy" id="1974730"/>
    <lineage>
        <taxon>Bacteria</taxon>
        <taxon>Candidatus Nomuraibacteriota</taxon>
    </lineage>
</organism>
<evidence type="ECO:0000256" key="1">
    <source>
        <dbReference type="ARBA" id="ARBA00008348"/>
    </source>
</evidence>
<evidence type="ECO:0000256" key="3">
    <source>
        <dbReference type="PROSITE-ProRule" id="PRU00182"/>
    </source>
</evidence>
<keyword evidence="3" id="KW-0694">RNA-binding</keyword>
<evidence type="ECO:0000256" key="2">
    <source>
        <dbReference type="ARBA" id="ARBA00023235"/>
    </source>
</evidence>
<dbReference type="PROSITE" id="PS01149">
    <property type="entry name" value="PSI_RSU"/>
    <property type="match status" value="1"/>
</dbReference>
<dbReference type="EMBL" id="PFCP01000063">
    <property type="protein sequence ID" value="PIR68697.1"/>
    <property type="molecule type" value="Genomic_DNA"/>
</dbReference>
<dbReference type="CDD" id="cd00165">
    <property type="entry name" value="S4"/>
    <property type="match status" value="1"/>
</dbReference>
<dbReference type="GO" id="GO:0000455">
    <property type="term" value="P:enzyme-directed rRNA pseudouridine synthesis"/>
    <property type="evidence" value="ECO:0007669"/>
    <property type="project" value="UniProtKB-ARBA"/>
</dbReference>
<comment type="caution">
    <text evidence="6">The sequence shown here is derived from an EMBL/GenBank/DDBJ whole genome shotgun (WGS) entry which is preliminary data.</text>
</comment>
<dbReference type="SUPFAM" id="SSF55174">
    <property type="entry name" value="Alpha-L RNA-binding motif"/>
    <property type="match status" value="1"/>
</dbReference>
<dbReference type="InterPro" id="IPR036986">
    <property type="entry name" value="S4_RNA-bd_sf"/>
</dbReference>
<sequence length="237" mass="27639">MENLYPMRINKYLAWKKISTRRGADELVENKKVFINGKLALLGSKVNENDKVEIKGNKNPKVYIYFAYNKPIDTITHSPQKGEHDIREDLKNTTISKDVFHIGRLDKNSHGLIILTNDGRITDQLLSPKYFHEKEYIVRTSNKLRSNFKQKMEAGVNIEGYVTKKCKVTIINKNTFRVILTEGKKHQIRRMCSRLFQEVSDLKRERIMNIKLGNLKPNGFREIKGEELITFLKTLTN</sequence>
<dbReference type="AlphaFoldDB" id="A0A2J0JHD5"/>
<dbReference type="NCBIfam" id="TIGR00093">
    <property type="entry name" value="pseudouridine synthase"/>
    <property type="match status" value="1"/>
</dbReference>
<dbReference type="GO" id="GO:0003723">
    <property type="term" value="F:RNA binding"/>
    <property type="evidence" value="ECO:0007669"/>
    <property type="project" value="UniProtKB-KW"/>
</dbReference>
<evidence type="ECO:0000259" key="5">
    <source>
        <dbReference type="SMART" id="SM00363"/>
    </source>
</evidence>
<reference evidence="7" key="1">
    <citation type="submission" date="2017-09" db="EMBL/GenBank/DDBJ databases">
        <title>Depth-based differentiation of microbial function through sediment-hosted aquifers and enrichment of novel symbionts in the deep terrestrial subsurface.</title>
        <authorList>
            <person name="Probst A.J."/>
            <person name="Ladd B."/>
            <person name="Jarett J.K."/>
            <person name="Geller-Mcgrath D.E."/>
            <person name="Sieber C.M.K."/>
            <person name="Emerson J.B."/>
            <person name="Anantharaman K."/>
            <person name="Thomas B.C."/>
            <person name="Malmstrom R."/>
            <person name="Stieglmeier M."/>
            <person name="Klingl A."/>
            <person name="Woyke T."/>
            <person name="Ryan C.M."/>
            <person name="Banfield J.F."/>
        </authorList>
    </citation>
    <scope>NUCLEOTIDE SEQUENCE [LARGE SCALE GENOMIC DNA]</scope>
</reference>
<evidence type="ECO:0000256" key="4">
    <source>
        <dbReference type="RuleBase" id="RU003887"/>
    </source>
</evidence>
<comment type="similarity">
    <text evidence="1 4">Belongs to the pseudouridine synthase RsuA family.</text>
</comment>
<dbReference type="InterPro" id="IPR000748">
    <property type="entry name" value="PsdUridine_synth_RsuA/RluB/E/F"/>
</dbReference>
<protein>
    <recommendedName>
        <fullName evidence="4">Pseudouridine synthase</fullName>
        <ecNumber evidence="4">5.4.99.-</ecNumber>
    </recommendedName>
</protein>
<dbReference type="Gene3D" id="3.30.70.1560">
    <property type="entry name" value="Alpha-L RNA-binding motif"/>
    <property type="match status" value="1"/>
</dbReference>
<dbReference type="SUPFAM" id="SSF55120">
    <property type="entry name" value="Pseudouridine synthase"/>
    <property type="match status" value="1"/>
</dbReference>
<dbReference type="PROSITE" id="PS50889">
    <property type="entry name" value="S4"/>
    <property type="match status" value="1"/>
</dbReference>
<dbReference type="Gene3D" id="3.30.70.580">
    <property type="entry name" value="Pseudouridine synthase I, catalytic domain, N-terminal subdomain"/>
    <property type="match status" value="1"/>
</dbReference>
<evidence type="ECO:0000313" key="7">
    <source>
        <dbReference type="Proteomes" id="UP000228613"/>
    </source>
</evidence>
<keyword evidence="2 4" id="KW-0413">Isomerase</keyword>
<gene>
    <name evidence="6" type="ORF">COU48_02660</name>
</gene>
<dbReference type="InterPro" id="IPR018496">
    <property type="entry name" value="PsdUridine_synth_RsuA/RluB_CS"/>
</dbReference>
<dbReference type="SMART" id="SM00363">
    <property type="entry name" value="S4"/>
    <property type="match status" value="1"/>
</dbReference>
<dbReference type="Pfam" id="PF01479">
    <property type="entry name" value="S4"/>
    <property type="match status" value="1"/>
</dbReference>
<dbReference type="GO" id="GO:0120159">
    <property type="term" value="F:rRNA pseudouridine synthase activity"/>
    <property type="evidence" value="ECO:0007669"/>
    <property type="project" value="UniProtKB-ARBA"/>
</dbReference>
<feature type="domain" description="RNA-binding S4" evidence="5">
    <location>
        <begin position="7"/>
        <end position="72"/>
    </location>
</feature>
<evidence type="ECO:0000313" key="6">
    <source>
        <dbReference type="EMBL" id="PIR68697.1"/>
    </source>
</evidence>
<dbReference type="PANTHER" id="PTHR47683">
    <property type="entry name" value="PSEUDOURIDINE SYNTHASE FAMILY PROTEIN-RELATED"/>
    <property type="match status" value="1"/>
</dbReference>
<dbReference type="InterPro" id="IPR006145">
    <property type="entry name" value="PsdUridine_synth_RsuA/RluA"/>
</dbReference>
<dbReference type="Proteomes" id="UP000228613">
    <property type="component" value="Unassembled WGS sequence"/>
</dbReference>
<proteinExistence type="inferred from homology"/>
<dbReference type="PANTHER" id="PTHR47683:SF2">
    <property type="entry name" value="RNA-BINDING S4 DOMAIN-CONTAINING PROTEIN"/>
    <property type="match status" value="1"/>
</dbReference>
<accession>A0A2J0JHD5</accession>
<dbReference type="InterPro" id="IPR020103">
    <property type="entry name" value="PsdUridine_synth_cat_dom_sf"/>
</dbReference>
<dbReference type="InterPro" id="IPR042092">
    <property type="entry name" value="PsdUridine_s_RsuA/RluB/E/F_cat"/>
</dbReference>
<dbReference type="Gene3D" id="3.10.290.10">
    <property type="entry name" value="RNA-binding S4 domain"/>
    <property type="match status" value="1"/>
</dbReference>
<dbReference type="EC" id="5.4.99.-" evidence="4"/>
<dbReference type="InterPro" id="IPR020094">
    <property type="entry name" value="TruA/RsuA/RluB/E/F_N"/>
</dbReference>
<dbReference type="InterPro" id="IPR002942">
    <property type="entry name" value="S4_RNA-bd"/>
</dbReference>